<reference evidence="2 3" key="1">
    <citation type="submission" date="2017-01" db="EMBL/GenBank/DDBJ databases">
        <authorList>
            <consortium name="Urmite Genomes"/>
        </authorList>
    </citation>
    <scope>NUCLEOTIDE SEQUENCE [LARGE SCALE GENOMIC DNA]</scope>
    <source>
        <strain evidence="2 3">AB215</strain>
    </source>
</reference>
<dbReference type="EMBL" id="FUEZ01000004">
    <property type="protein sequence ID" value="SPM40803.1"/>
    <property type="molecule type" value="Genomic_DNA"/>
</dbReference>
<keyword evidence="1" id="KW-0472">Membrane</keyword>
<protein>
    <submittedName>
        <fullName evidence="2">ABC-type transporter Mla maintaining outer membrane lipid asymmetry, permease component MlaE</fullName>
    </submittedName>
</protein>
<feature type="transmembrane region" description="Helical" evidence="1">
    <location>
        <begin position="161"/>
        <end position="187"/>
    </location>
</feature>
<feature type="transmembrane region" description="Helical" evidence="1">
    <location>
        <begin position="207"/>
        <end position="235"/>
    </location>
</feature>
<dbReference type="Pfam" id="PF02405">
    <property type="entry name" value="MlaE"/>
    <property type="match status" value="1"/>
</dbReference>
<feature type="transmembrane region" description="Helical" evidence="1">
    <location>
        <begin position="256"/>
        <end position="277"/>
    </location>
</feature>
<name>A0A2U3PAM5_9MYCO</name>
<dbReference type="PANTHER" id="PTHR30188:SF4">
    <property type="entry name" value="PROTEIN TRIGALACTOSYLDIACYLGLYCEROL 1, CHLOROPLASTIC"/>
    <property type="match status" value="1"/>
</dbReference>
<dbReference type="Proteomes" id="UP000240424">
    <property type="component" value="Unassembled WGS sequence"/>
</dbReference>
<organism evidence="2 3">
    <name type="scientific">Mycobacterium numidiamassiliense</name>
    <dbReference type="NCBI Taxonomy" id="1841861"/>
    <lineage>
        <taxon>Bacteria</taxon>
        <taxon>Bacillati</taxon>
        <taxon>Actinomycetota</taxon>
        <taxon>Actinomycetes</taxon>
        <taxon>Mycobacteriales</taxon>
        <taxon>Mycobacteriaceae</taxon>
        <taxon>Mycobacterium</taxon>
    </lineage>
</organism>
<accession>A0A2U3PAM5</accession>
<gene>
    <name evidence="2" type="ORF">MNAB215_3004</name>
</gene>
<dbReference type="PANTHER" id="PTHR30188">
    <property type="entry name" value="ABC TRANSPORTER PERMEASE PROTEIN-RELATED"/>
    <property type="match status" value="1"/>
</dbReference>
<proteinExistence type="predicted"/>
<feature type="transmembrane region" description="Helical" evidence="1">
    <location>
        <begin position="77"/>
        <end position="96"/>
    </location>
</feature>
<dbReference type="STRING" id="1841861.GCA_900157365_01324"/>
<feature type="transmembrane region" description="Helical" evidence="1">
    <location>
        <begin position="116"/>
        <end position="140"/>
    </location>
</feature>
<evidence type="ECO:0000313" key="2">
    <source>
        <dbReference type="EMBL" id="SPM40803.1"/>
    </source>
</evidence>
<evidence type="ECO:0000313" key="3">
    <source>
        <dbReference type="Proteomes" id="UP000240424"/>
    </source>
</evidence>
<feature type="non-terminal residue" evidence="2">
    <location>
        <position position="1"/>
    </location>
</feature>
<sequence>VETDTEPIPAATAAQTPVEAFLGTRPWAASASKPLREVGSFFALSLDIAVQMVRPPFAWREFIHQAWFVARVSAAPAVFLAIPFNALAVFIINVLLVEIGAADASGTGSALAAVVYLGPITAVLVVAGTGATAMCADLGARTIREEVDAMRVMGINPVQRLLVPRVLALGLNGLVLNAVITIVGLVTEYLFSVYFQHINPGSYTASLTLLVGLTDVIIAFAKAMLFGLIAGLIACYKGITVGGGPQGVGNAVNETVVYTFMALFVINVVLTAITAQATM</sequence>
<keyword evidence="1" id="KW-0812">Transmembrane</keyword>
<keyword evidence="3" id="KW-1185">Reference proteome</keyword>
<dbReference type="InterPro" id="IPR030802">
    <property type="entry name" value="Permease_MalE"/>
</dbReference>
<dbReference type="GO" id="GO:0005548">
    <property type="term" value="F:phospholipid transporter activity"/>
    <property type="evidence" value="ECO:0007669"/>
    <property type="project" value="TreeGrafter"/>
</dbReference>
<dbReference type="AlphaFoldDB" id="A0A2U3PAM5"/>
<dbReference type="GO" id="GO:0043190">
    <property type="term" value="C:ATP-binding cassette (ABC) transporter complex"/>
    <property type="evidence" value="ECO:0007669"/>
    <property type="project" value="InterPro"/>
</dbReference>
<keyword evidence="1" id="KW-1133">Transmembrane helix</keyword>
<evidence type="ECO:0000256" key="1">
    <source>
        <dbReference type="SAM" id="Phobius"/>
    </source>
</evidence>